<sequence length="236" mass="26263">MKALLPFLVLLLAAATAQGQLYEARAGSVSFEKRSRDAVQVQVEATADWTRDYWQRWLKDNYKIKLKGNGVLKVGKSDYLTASQVLISSTTNQFVDLYSTITAPSDTVAELSVWAATGPDTFLAASGREFGPMRDIVQRFATAARLQAIRDGVNEAEKALAAATKDKEKLERSRANLAGNTKSNLARIEQLHQQNAENKVKSAEDSVKLLDNARLLELRQSQLERNRTRLLNLDRP</sequence>
<dbReference type="EMBL" id="JABKAV010000001">
    <property type="protein sequence ID" value="NVO83380.1"/>
    <property type="molecule type" value="Genomic_DNA"/>
</dbReference>
<keyword evidence="1" id="KW-0175">Coiled coil</keyword>
<evidence type="ECO:0000313" key="3">
    <source>
        <dbReference type="EMBL" id="NVO83380.1"/>
    </source>
</evidence>
<dbReference type="Proteomes" id="UP000626554">
    <property type="component" value="Unassembled WGS sequence"/>
</dbReference>
<evidence type="ECO:0000256" key="1">
    <source>
        <dbReference type="SAM" id="Coils"/>
    </source>
</evidence>
<feature type="signal peptide" evidence="2">
    <location>
        <begin position="1"/>
        <end position="19"/>
    </location>
</feature>
<protein>
    <recommendedName>
        <fullName evidence="5">DUF4468 domain-containing protein</fullName>
    </recommendedName>
</protein>
<feature type="chain" id="PRO_5045697110" description="DUF4468 domain-containing protein" evidence="2">
    <location>
        <begin position="20"/>
        <end position="236"/>
    </location>
</feature>
<organism evidence="3 4">
    <name type="scientific">Hymenobacter terrestris</name>
    <dbReference type="NCBI Taxonomy" id="2748310"/>
    <lineage>
        <taxon>Bacteria</taxon>
        <taxon>Pseudomonadati</taxon>
        <taxon>Bacteroidota</taxon>
        <taxon>Cytophagia</taxon>
        <taxon>Cytophagales</taxon>
        <taxon>Hymenobacteraceae</taxon>
        <taxon>Hymenobacter</taxon>
    </lineage>
</organism>
<name>A0ABX2PXG8_9BACT</name>
<keyword evidence="4" id="KW-1185">Reference proteome</keyword>
<proteinExistence type="predicted"/>
<accession>A0ABX2PXG8</accession>
<evidence type="ECO:0008006" key="5">
    <source>
        <dbReference type="Google" id="ProtNLM"/>
    </source>
</evidence>
<feature type="coiled-coil region" evidence="1">
    <location>
        <begin position="146"/>
        <end position="213"/>
    </location>
</feature>
<keyword evidence="2" id="KW-0732">Signal</keyword>
<gene>
    <name evidence="3" type="ORF">HW556_00645</name>
</gene>
<dbReference type="RefSeq" id="WP_176897016.1">
    <property type="nucleotide sequence ID" value="NZ_JABKAV010000001.1"/>
</dbReference>
<reference evidence="3 4" key="1">
    <citation type="submission" date="2020-05" db="EMBL/GenBank/DDBJ databases">
        <title>Hymenobacter terrestris sp. nov. and Hymenobacter lapidiphilus sp. nov., isolated from regoliths in Antarctica.</title>
        <authorList>
            <person name="Sedlacek I."/>
            <person name="Pantucek R."/>
            <person name="Zeman M."/>
            <person name="Holochova P."/>
            <person name="Kralova S."/>
            <person name="Stankova E."/>
            <person name="Sedo O."/>
            <person name="Micenkova L."/>
            <person name="Svec P."/>
            <person name="Gupta V."/>
            <person name="Sood U."/>
            <person name="Korpole U.S."/>
            <person name="Lal R."/>
        </authorList>
    </citation>
    <scope>NUCLEOTIDE SEQUENCE [LARGE SCALE GENOMIC DNA]</scope>
    <source>
        <strain evidence="3 4">P5252</strain>
    </source>
</reference>
<comment type="caution">
    <text evidence="3">The sequence shown here is derived from an EMBL/GenBank/DDBJ whole genome shotgun (WGS) entry which is preliminary data.</text>
</comment>
<evidence type="ECO:0000256" key="2">
    <source>
        <dbReference type="SAM" id="SignalP"/>
    </source>
</evidence>
<evidence type="ECO:0000313" key="4">
    <source>
        <dbReference type="Proteomes" id="UP000626554"/>
    </source>
</evidence>